<name>A0A6A5AZJ6_APHAT</name>
<evidence type="ECO:0000313" key="2">
    <source>
        <dbReference type="EMBL" id="KAF0775720.1"/>
    </source>
</evidence>
<dbReference type="AlphaFoldDB" id="A0A6A5AZJ6"/>
<reference evidence="2 3" key="1">
    <citation type="submission" date="2019-06" db="EMBL/GenBank/DDBJ databases">
        <title>Genomics analysis of Aphanomyces spp. identifies a new class of oomycete effector associated with host adaptation.</title>
        <authorList>
            <person name="Gaulin E."/>
        </authorList>
    </citation>
    <scope>NUCLEOTIDE SEQUENCE [LARGE SCALE GENOMIC DNA]</scope>
    <source>
        <strain evidence="2 3">E</strain>
    </source>
</reference>
<accession>A0A6A5AZJ6</accession>
<evidence type="ECO:0000313" key="3">
    <source>
        <dbReference type="Proteomes" id="UP000469452"/>
    </source>
</evidence>
<gene>
    <name evidence="2" type="ORF">AaE_000579</name>
</gene>
<protein>
    <submittedName>
        <fullName evidence="2">Uncharacterized protein</fullName>
    </submittedName>
</protein>
<proteinExistence type="predicted"/>
<feature type="transmembrane region" description="Helical" evidence="1">
    <location>
        <begin position="154"/>
        <end position="178"/>
    </location>
</feature>
<comment type="caution">
    <text evidence="2">The sequence shown here is derived from an EMBL/GenBank/DDBJ whole genome shotgun (WGS) entry which is preliminary data.</text>
</comment>
<keyword evidence="1" id="KW-0812">Transmembrane</keyword>
<organism evidence="2 3">
    <name type="scientific">Aphanomyces astaci</name>
    <name type="common">Crayfish plague agent</name>
    <dbReference type="NCBI Taxonomy" id="112090"/>
    <lineage>
        <taxon>Eukaryota</taxon>
        <taxon>Sar</taxon>
        <taxon>Stramenopiles</taxon>
        <taxon>Oomycota</taxon>
        <taxon>Saprolegniomycetes</taxon>
        <taxon>Saprolegniales</taxon>
        <taxon>Verrucalvaceae</taxon>
        <taxon>Aphanomyces</taxon>
    </lineage>
</organism>
<evidence type="ECO:0000256" key="1">
    <source>
        <dbReference type="SAM" id="Phobius"/>
    </source>
</evidence>
<dbReference type="EMBL" id="VJMI01001084">
    <property type="protein sequence ID" value="KAF0775720.1"/>
    <property type="molecule type" value="Genomic_DNA"/>
</dbReference>
<keyword evidence="1" id="KW-1133">Transmembrane helix</keyword>
<feature type="transmembrane region" description="Helical" evidence="1">
    <location>
        <begin position="80"/>
        <end position="102"/>
    </location>
</feature>
<sequence length="270" mass="29481">MDDDKLPISCSDHPSPPCTEEGKVFVPQSVYGGYDPNWYGTRVALPRRRRRPDDGCGAFMNLCRSPRITFQLLTFQGLHAAFVVLACVAAWFIAVVCLLLSAVSAMCPMTLPSWLCWAVVLIANIDIRLYNSIAPQGQHIFVTLSTARDFGATLLYFACVKPVVAVATTGIPLSLVVLSVRWTVLSTVAFQEINSFQSSAPSIWPAVGGVGSIYLSVCVCRELAKKVCTTTRYVCCDHLDIYRYVYGLPIPMACQVPSHMMGVFGAGLIV</sequence>
<dbReference type="Proteomes" id="UP000469452">
    <property type="component" value="Unassembled WGS sequence"/>
</dbReference>
<keyword evidence="1" id="KW-0472">Membrane</keyword>